<feature type="compositionally biased region" description="Basic and acidic residues" evidence="1">
    <location>
        <begin position="135"/>
        <end position="147"/>
    </location>
</feature>
<gene>
    <name evidence="3" type="ORF">PSTT_04054</name>
</gene>
<reference evidence="3" key="1">
    <citation type="submission" date="2017-12" db="EMBL/GenBank/DDBJ databases">
        <title>Gene loss provides genomic basis for host adaptation in cereal stripe rust fungi.</title>
        <authorList>
            <person name="Xia C."/>
        </authorList>
    </citation>
    <scope>NUCLEOTIDE SEQUENCE [LARGE SCALE GENOMIC DNA]</scope>
    <source>
        <strain evidence="3">93-210</strain>
    </source>
</reference>
<accession>A0A2S4VU18</accession>
<feature type="transmembrane region" description="Helical" evidence="2">
    <location>
        <begin position="37"/>
        <end position="56"/>
    </location>
</feature>
<keyword evidence="2" id="KW-0472">Membrane</keyword>
<evidence type="ECO:0000313" key="4">
    <source>
        <dbReference type="Proteomes" id="UP000239156"/>
    </source>
</evidence>
<evidence type="ECO:0000256" key="1">
    <source>
        <dbReference type="SAM" id="MobiDB-lite"/>
    </source>
</evidence>
<protein>
    <submittedName>
        <fullName evidence="3">Uncharacterized protein</fullName>
    </submittedName>
</protein>
<dbReference type="VEuPathDB" id="FungiDB:PSHT_01878"/>
<sequence length="355" mass="38562">MGYHNQDHSLCIYSAISTFPIQSGSALYLYPIQKQNIKMRFAIVAAGAVVLGATVAEARSVASSPRRHVEKVMKRSNAHETRVEIERLSFTTPSRLSKRSKLANEDWNNTASSPEDKSTPTHGIDPSSHTAPSETHTRATENSGSKDKKSHHKSHRKERVVSSHPAFVDRTVVSNPAEALPNNVIWTIEKKTGQESSKSGASQFTIIPVVPGAKKIKEKKAAPVPSNGGAEYIIIPVKPTKPAADALPADSPIAELIQQADSSTTQNDDSASTTTLLRAIENYREAVAEQKMDSANDSEQPVQKSRVSKNKSSKSTKKSQKNDDTCDPDPDTESSEFSSPPTDFRTVQTSDDSQA</sequence>
<dbReference type="Proteomes" id="UP000239156">
    <property type="component" value="Unassembled WGS sequence"/>
</dbReference>
<feature type="compositionally biased region" description="Basic residues" evidence="1">
    <location>
        <begin position="306"/>
        <end position="319"/>
    </location>
</feature>
<feature type="transmembrane region" description="Helical" evidence="2">
    <location>
        <begin position="12"/>
        <end position="30"/>
    </location>
</feature>
<dbReference type="EMBL" id="PKSL01000027">
    <property type="protein sequence ID" value="POW13006.1"/>
    <property type="molecule type" value="Genomic_DNA"/>
</dbReference>
<organism evidence="3 4">
    <name type="scientific">Puccinia striiformis</name>
    <dbReference type="NCBI Taxonomy" id="27350"/>
    <lineage>
        <taxon>Eukaryota</taxon>
        <taxon>Fungi</taxon>
        <taxon>Dikarya</taxon>
        <taxon>Basidiomycota</taxon>
        <taxon>Pucciniomycotina</taxon>
        <taxon>Pucciniomycetes</taxon>
        <taxon>Pucciniales</taxon>
        <taxon>Pucciniaceae</taxon>
        <taxon>Puccinia</taxon>
    </lineage>
</organism>
<feature type="compositionally biased region" description="Basic residues" evidence="1">
    <location>
        <begin position="148"/>
        <end position="158"/>
    </location>
</feature>
<keyword evidence="2" id="KW-0812">Transmembrane</keyword>
<keyword evidence="4" id="KW-1185">Reference proteome</keyword>
<name>A0A2S4VU18_9BASI</name>
<dbReference type="AlphaFoldDB" id="A0A2S4VU18"/>
<feature type="region of interest" description="Disordered" evidence="1">
    <location>
        <begin position="290"/>
        <end position="355"/>
    </location>
</feature>
<proteinExistence type="predicted"/>
<evidence type="ECO:0000256" key="2">
    <source>
        <dbReference type="SAM" id="Phobius"/>
    </source>
</evidence>
<feature type="region of interest" description="Disordered" evidence="1">
    <location>
        <begin position="94"/>
        <end position="167"/>
    </location>
</feature>
<feature type="compositionally biased region" description="Acidic residues" evidence="1">
    <location>
        <begin position="325"/>
        <end position="334"/>
    </location>
</feature>
<comment type="caution">
    <text evidence="3">The sequence shown here is derived from an EMBL/GenBank/DDBJ whole genome shotgun (WGS) entry which is preliminary data.</text>
</comment>
<evidence type="ECO:0000313" key="3">
    <source>
        <dbReference type="EMBL" id="POW13006.1"/>
    </source>
</evidence>
<feature type="compositionally biased region" description="Polar residues" evidence="1">
    <location>
        <begin position="335"/>
        <end position="355"/>
    </location>
</feature>
<dbReference type="VEuPathDB" id="FungiDB:PSTT_04054"/>
<keyword evidence="2" id="KW-1133">Transmembrane helix</keyword>